<dbReference type="SUPFAM" id="SSF53756">
    <property type="entry name" value="UDP-Glycosyltransferase/glycogen phosphorylase"/>
    <property type="match status" value="1"/>
</dbReference>
<evidence type="ECO:0000259" key="1">
    <source>
        <dbReference type="Pfam" id="PF00534"/>
    </source>
</evidence>
<keyword evidence="3" id="KW-1185">Reference proteome</keyword>
<dbReference type="Gene3D" id="3.40.50.2000">
    <property type="entry name" value="Glycogen Phosphorylase B"/>
    <property type="match status" value="2"/>
</dbReference>
<evidence type="ECO:0000313" key="3">
    <source>
        <dbReference type="Proteomes" id="UP000318733"/>
    </source>
</evidence>
<proteinExistence type="predicted"/>
<dbReference type="GO" id="GO:0016757">
    <property type="term" value="F:glycosyltransferase activity"/>
    <property type="evidence" value="ECO:0007669"/>
    <property type="project" value="InterPro"/>
</dbReference>
<reference evidence="2 3" key="1">
    <citation type="submission" date="2019-07" db="EMBL/GenBank/DDBJ databases">
        <authorList>
            <person name="Huq M.A."/>
        </authorList>
    </citation>
    <scope>NUCLEOTIDE SEQUENCE [LARGE SCALE GENOMIC DNA]</scope>
    <source>
        <strain evidence="2 3">MAH-19</strain>
    </source>
</reference>
<accession>A0A556MM30</accession>
<dbReference type="Proteomes" id="UP000318733">
    <property type="component" value="Unassembled WGS sequence"/>
</dbReference>
<sequence>METRKKNVIIFTNTLLSGGAEKQALLLAIKLKDTHNVTLVVYYGDKVEEKFRKKIAENQVPTVYLQGGHLNRIRGFYRLLKKDRTDVIFSYLLTTNLIGAVAGRLAGVRVRAGGIRNAQLDKNKMGLQRFIHHYFSTHTIFNNYDGLKQLSAKGFKTGHAVVIPNCFELNTTVMEREDTDLVKIITVGRFVAQKGYFDALEVMRILKAEGYRFKYFLVGFGELESELRQRISALQLEDVVEVLINPPDLNDYYQRSDIYFCSSFFEGLSNTVMEALSFSLPVVARNVGDNDRLVIDQVNGYLVPPNDLHLFIEPLKKLMASAPLRNEMGKESFKLIREVYSGDAFKNNYTNFISRAL</sequence>
<keyword evidence="2" id="KW-0808">Transferase</keyword>
<dbReference type="EMBL" id="VLPK01000002">
    <property type="protein sequence ID" value="TSJ40987.1"/>
    <property type="molecule type" value="Genomic_DNA"/>
</dbReference>
<dbReference type="InterPro" id="IPR001296">
    <property type="entry name" value="Glyco_trans_1"/>
</dbReference>
<organism evidence="2 3">
    <name type="scientific">Mucilaginibacter corticis</name>
    <dbReference type="NCBI Taxonomy" id="2597670"/>
    <lineage>
        <taxon>Bacteria</taxon>
        <taxon>Pseudomonadati</taxon>
        <taxon>Bacteroidota</taxon>
        <taxon>Sphingobacteriia</taxon>
        <taxon>Sphingobacteriales</taxon>
        <taxon>Sphingobacteriaceae</taxon>
        <taxon>Mucilaginibacter</taxon>
    </lineage>
</organism>
<dbReference type="Pfam" id="PF00534">
    <property type="entry name" value="Glycos_transf_1"/>
    <property type="match status" value="1"/>
</dbReference>
<protein>
    <submittedName>
        <fullName evidence="2">Glycosyltransferase family 4 protein</fullName>
    </submittedName>
</protein>
<dbReference type="PANTHER" id="PTHR12526:SF630">
    <property type="entry name" value="GLYCOSYLTRANSFERASE"/>
    <property type="match status" value="1"/>
</dbReference>
<comment type="caution">
    <text evidence="2">The sequence shown here is derived from an EMBL/GenBank/DDBJ whole genome shotgun (WGS) entry which is preliminary data.</text>
</comment>
<gene>
    <name evidence="2" type="ORF">FO440_14735</name>
</gene>
<dbReference type="PANTHER" id="PTHR12526">
    <property type="entry name" value="GLYCOSYLTRANSFERASE"/>
    <property type="match status" value="1"/>
</dbReference>
<name>A0A556MM30_9SPHI</name>
<feature type="domain" description="Glycosyl transferase family 1" evidence="1">
    <location>
        <begin position="178"/>
        <end position="332"/>
    </location>
</feature>
<evidence type="ECO:0000313" key="2">
    <source>
        <dbReference type="EMBL" id="TSJ40987.1"/>
    </source>
</evidence>
<dbReference type="AlphaFoldDB" id="A0A556MM30"/>
<dbReference type="RefSeq" id="WP_144249025.1">
    <property type="nucleotide sequence ID" value="NZ_VLPK01000002.1"/>
</dbReference>
<dbReference type="OrthoDB" id="791981at2"/>